<gene>
    <name evidence="2" type="ORF">EGT74_08830</name>
</gene>
<evidence type="ECO:0000256" key="1">
    <source>
        <dbReference type="SAM" id="Phobius"/>
    </source>
</evidence>
<feature type="transmembrane region" description="Helical" evidence="1">
    <location>
        <begin position="55"/>
        <end position="73"/>
    </location>
</feature>
<keyword evidence="1" id="KW-1133">Transmembrane helix</keyword>
<keyword evidence="1" id="KW-0812">Transmembrane</keyword>
<dbReference type="Proteomes" id="UP000278351">
    <property type="component" value="Unassembled WGS sequence"/>
</dbReference>
<dbReference type="AlphaFoldDB" id="A0A3N4Q7S2"/>
<evidence type="ECO:0000313" key="2">
    <source>
        <dbReference type="EMBL" id="RPE13601.1"/>
    </source>
</evidence>
<comment type="caution">
    <text evidence="2">The sequence shown here is derived from an EMBL/GenBank/DDBJ whole genome shotgun (WGS) entry which is preliminary data.</text>
</comment>
<proteinExistence type="predicted"/>
<sequence>MEEESKDNLDWQLLQFFIKIVRTVFVGLFWMLVNIFFGLYLGFAVPEESTPLRMFLFYTWLVLSLAAFIYYIWRMWRRKMPPP</sequence>
<name>A0A3N4Q7S2_9BACT</name>
<accession>A0A3N4Q7S2</accession>
<organism evidence="2 3">
    <name type="scientific">Chitinophaga lutea</name>
    <dbReference type="NCBI Taxonomy" id="2488634"/>
    <lineage>
        <taxon>Bacteria</taxon>
        <taxon>Pseudomonadati</taxon>
        <taxon>Bacteroidota</taxon>
        <taxon>Chitinophagia</taxon>
        <taxon>Chitinophagales</taxon>
        <taxon>Chitinophagaceae</taxon>
        <taxon>Chitinophaga</taxon>
    </lineage>
</organism>
<dbReference type="OrthoDB" id="673119at2"/>
<keyword evidence="1" id="KW-0472">Membrane</keyword>
<keyword evidence="3" id="KW-1185">Reference proteome</keyword>
<protein>
    <submittedName>
        <fullName evidence="2">Uncharacterized protein</fullName>
    </submittedName>
</protein>
<reference evidence="2 3" key="1">
    <citation type="submission" date="2018-11" db="EMBL/GenBank/DDBJ databases">
        <title>Chitinophaga lutea sp.nov., isolate from arsenic contaminated soil.</title>
        <authorList>
            <person name="Zong Y."/>
        </authorList>
    </citation>
    <scope>NUCLEOTIDE SEQUENCE [LARGE SCALE GENOMIC DNA]</scope>
    <source>
        <strain evidence="2 3">ZY74</strain>
    </source>
</reference>
<feature type="transmembrane region" description="Helical" evidence="1">
    <location>
        <begin position="20"/>
        <end position="43"/>
    </location>
</feature>
<dbReference type="RefSeq" id="WP_123846121.1">
    <property type="nucleotide sequence ID" value="NZ_RPDH01000001.1"/>
</dbReference>
<dbReference type="EMBL" id="RPDH01000001">
    <property type="protein sequence ID" value="RPE13601.1"/>
    <property type="molecule type" value="Genomic_DNA"/>
</dbReference>
<evidence type="ECO:0000313" key="3">
    <source>
        <dbReference type="Proteomes" id="UP000278351"/>
    </source>
</evidence>